<dbReference type="InterPro" id="IPR023796">
    <property type="entry name" value="Serpin_dom"/>
</dbReference>
<dbReference type="InterPro" id="IPR023795">
    <property type="entry name" value="Serpin_CS"/>
</dbReference>
<dbReference type="GO" id="GO:0005615">
    <property type="term" value="C:extracellular space"/>
    <property type="evidence" value="ECO:0007669"/>
    <property type="project" value="InterPro"/>
</dbReference>
<dbReference type="InterPro" id="IPR036186">
    <property type="entry name" value="Serpin_sf"/>
</dbReference>
<proteinExistence type="inferred from homology"/>
<accession>A0A843V0F5</accession>
<dbReference type="GO" id="GO:0004867">
    <property type="term" value="F:serine-type endopeptidase inhibitor activity"/>
    <property type="evidence" value="ECO:0007669"/>
    <property type="project" value="InterPro"/>
</dbReference>
<dbReference type="FunFam" id="2.10.310.10:FF:000001">
    <property type="entry name" value="Serpin family A member 1"/>
    <property type="match status" value="1"/>
</dbReference>
<feature type="domain" description="Serpin" evidence="3">
    <location>
        <begin position="15"/>
        <end position="440"/>
    </location>
</feature>
<evidence type="ECO:0000256" key="2">
    <source>
        <dbReference type="RuleBase" id="RU000411"/>
    </source>
</evidence>
<dbReference type="AlphaFoldDB" id="A0A843V0F5"/>
<dbReference type="SMART" id="SM00093">
    <property type="entry name" value="SERPIN"/>
    <property type="match status" value="1"/>
</dbReference>
<dbReference type="Proteomes" id="UP000652761">
    <property type="component" value="Unassembled WGS sequence"/>
</dbReference>
<evidence type="ECO:0000313" key="5">
    <source>
        <dbReference type="Proteomes" id="UP000652761"/>
    </source>
</evidence>
<evidence type="ECO:0000256" key="1">
    <source>
        <dbReference type="ARBA" id="ARBA00009500"/>
    </source>
</evidence>
<gene>
    <name evidence="4" type="ORF">Taro_019820</name>
</gene>
<sequence>MDLRDAIAEQSAFSLRLAGRVAPKHAASSNLAFSPLSLHVALSLLAAGSAGGTLQQLVSFLRPPAAAGSSSAAESLNSLASQVVELVLADGSPVGGPRMSFAGGVWVDQSLHLKPAFKQLAASAFKAEARAADFQSKVIYFGGRLGGGDVISDEFLIGKVVCFLRTPMGSPLFSNFIQGFLGFVKAAEVTGEVNSWAESATGGLIRELLPAGSVDHTTRLLLANALYFKGAWSEKFDASKTKESAFHLLDGSSVRAPFMTSKKQQFVRANDGFKSLKLPYLQGDDRRQFSMYLFLPDAKDGIWDLAEKLASEAGNLDWYLPGRKAGVGEFRIPKFKISFGFEASGVMKEMGLVLPFSGGELTEMVDSALGKQLYVSGIFHKSFVEVNEEGTEAAAASAAVVGLRSLPPPPTDFVADHPFIFLIREDLTGVILFIGHVINPLLSG</sequence>
<comment type="caution">
    <text evidence="4">The sequence shown here is derived from an EMBL/GenBank/DDBJ whole genome shotgun (WGS) entry which is preliminary data.</text>
</comment>
<dbReference type="InterPro" id="IPR000215">
    <property type="entry name" value="Serpin_fam"/>
</dbReference>
<dbReference type="OrthoDB" id="1063785at2759"/>
<dbReference type="PANTHER" id="PTHR11461:SF211">
    <property type="entry name" value="GH10112P-RELATED"/>
    <property type="match status" value="1"/>
</dbReference>
<dbReference type="Gene3D" id="2.10.310.10">
    <property type="entry name" value="Serpins superfamily"/>
    <property type="match status" value="1"/>
</dbReference>
<dbReference type="Pfam" id="PF00079">
    <property type="entry name" value="Serpin"/>
    <property type="match status" value="2"/>
</dbReference>
<dbReference type="PANTHER" id="PTHR11461">
    <property type="entry name" value="SERINE PROTEASE INHIBITOR, SERPIN"/>
    <property type="match status" value="1"/>
</dbReference>
<comment type="similarity">
    <text evidence="1 2">Belongs to the serpin family.</text>
</comment>
<dbReference type="EMBL" id="NMUH01000965">
    <property type="protein sequence ID" value="MQL87274.1"/>
    <property type="molecule type" value="Genomic_DNA"/>
</dbReference>
<dbReference type="Gene3D" id="2.30.39.10">
    <property type="entry name" value="Alpha-1-antitrypsin, domain 1"/>
    <property type="match status" value="1"/>
</dbReference>
<dbReference type="PROSITE" id="PS00284">
    <property type="entry name" value="SERPIN"/>
    <property type="match status" value="1"/>
</dbReference>
<dbReference type="CDD" id="cd02043">
    <property type="entry name" value="serpinP_plants"/>
    <property type="match status" value="1"/>
</dbReference>
<organism evidence="4 5">
    <name type="scientific">Colocasia esculenta</name>
    <name type="common">Wild taro</name>
    <name type="synonym">Arum esculentum</name>
    <dbReference type="NCBI Taxonomy" id="4460"/>
    <lineage>
        <taxon>Eukaryota</taxon>
        <taxon>Viridiplantae</taxon>
        <taxon>Streptophyta</taxon>
        <taxon>Embryophyta</taxon>
        <taxon>Tracheophyta</taxon>
        <taxon>Spermatophyta</taxon>
        <taxon>Magnoliopsida</taxon>
        <taxon>Liliopsida</taxon>
        <taxon>Araceae</taxon>
        <taxon>Aroideae</taxon>
        <taxon>Colocasieae</taxon>
        <taxon>Colocasia</taxon>
    </lineage>
</organism>
<dbReference type="InterPro" id="IPR042185">
    <property type="entry name" value="Serpin_sf_2"/>
</dbReference>
<dbReference type="InterPro" id="IPR042178">
    <property type="entry name" value="Serpin_sf_1"/>
</dbReference>
<evidence type="ECO:0000259" key="3">
    <source>
        <dbReference type="SMART" id="SM00093"/>
    </source>
</evidence>
<name>A0A843V0F5_COLES</name>
<protein>
    <recommendedName>
        <fullName evidence="3">Serpin domain-containing protein</fullName>
    </recommendedName>
</protein>
<dbReference type="SUPFAM" id="SSF56574">
    <property type="entry name" value="Serpins"/>
    <property type="match status" value="1"/>
</dbReference>
<dbReference type="Gene3D" id="3.30.497.10">
    <property type="entry name" value="Antithrombin, subunit I, domain 2"/>
    <property type="match status" value="1"/>
</dbReference>
<evidence type="ECO:0000313" key="4">
    <source>
        <dbReference type="EMBL" id="MQL87274.1"/>
    </source>
</evidence>
<keyword evidence="5" id="KW-1185">Reference proteome</keyword>
<reference evidence="4" key="1">
    <citation type="submission" date="2017-07" db="EMBL/GenBank/DDBJ databases">
        <title>Taro Niue Genome Assembly and Annotation.</title>
        <authorList>
            <person name="Atibalentja N."/>
            <person name="Keating K."/>
            <person name="Fields C.J."/>
        </authorList>
    </citation>
    <scope>NUCLEOTIDE SEQUENCE</scope>
    <source>
        <strain evidence="4">Niue_2</strain>
        <tissue evidence="4">Leaf</tissue>
    </source>
</reference>
<dbReference type="Gene3D" id="6.20.40.10">
    <property type="match status" value="1"/>
</dbReference>